<dbReference type="Gene3D" id="2.30.29.30">
    <property type="entry name" value="Pleckstrin-homology domain (PH domain)/Phosphotyrosine-binding domain (PTB)"/>
    <property type="match status" value="1"/>
</dbReference>
<organism evidence="4 5">
    <name type="scientific">Apis cerana cerana</name>
    <name type="common">Oriental honeybee</name>
    <dbReference type="NCBI Taxonomy" id="94128"/>
    <lineage>
        <taxon>Eukaryota</taxon>
        <taxon>Metazoa</taxon>
        <taxon>Ecdysozoa</taxon>
        <taxon>Arthropoda</taxon>
        <taxon>Hexapoda</taxon>
        <taxon>Insecta</taxon>
        <taxon>Pterygota</taxon>
        <taxon>Neoptera</taxon>
        <taxon>Endopterygota</taxon>
        <taxon>Hymenoptera</taxon>
        <taxon>Apocrita</taxon>
        <taxon>Aculeata</taxon>
        <taxon>Apoidea</taxon>
        <taxon>Anthophila</taxon>
        <taxon>Apidae</taxon>
        <taxon>Apis</taxon>
    </lineage>
</organism>
<dbReference type="FunFam" id="3.80.10.10:FF:001164">
    <property type="entry name" value="GH01279p"/>
    <property type="match status" value="1"/>
</dbReference>
<dbReference type="STRING" id="94128.A0A2A3E8J7"/>
<dbReference type="InterPro" id="IPR011993">
    <property type="entry name" value="PH-like_dom_sf"/>
</dbReference>
<dbReference type="OrthoDB" id="676979at2759"/>
<dbReference type="InterPro" id="IPR003591">
    <property type="entry name" value="Leu-rich_rpt_typical-subtyp"/>
</dbReference>
<keyword evidence="2" id="KW-0677">Repeat</keyword>
<dbReference type="PANTHER" id="PTHR24366">
    <property type="entry name" value="IG(IMMUNOGLOBULIN) AND LRR(LEUCINE RICH REPEAT) DOMAINS"/>
    <property type="match status" value="1"/>
</dbReference>
<dbReference type="Pfam" id="PF00169">
    <property type="entry name" value="PH"/>
    <property type="match status" value="1"/>
</dbReference>
<evidence type="ECO:0000259" key="3">
    <source>
        <dbReference type="PROSITE" id="PS50003"/>
    </source>
</evidence>
<name>A0A2A3E8J7_APICC</name>
<evidence type="ECO:0000256" key="2">
    <source>
        <dbReference type="ARBA" id="ARBA00022737"/>
    </source>
</evidence>
<dbReference type="Proteomes" id="UP000242457">
    <property type="component" value="Unassembled WGS sequence"/>
</dbReference>
<gene>
    <name evidence="4" type="ORF">APICC_09494</name>
</gene>
<evidence type="ECO:0000313" key="4">
    <source>
        <dbReference type="EMBL" id="PBC28045.1"/>
    </source>
</evidence>
<protein>
    <submittedName>
        <fullName evidence="4">Leucine-rich repeat-containing protein</fullName>
    </submittedName>
</protein>
<dbReference type="PROSITE" id="PS51450">
    <property type="entry name" value="LRR"/>
    <property type="match status" value="1"/>
</dbReference>
<accession>A0A2A3E8J7</accession>
<evidence type="ECO:0000256" key="1">
    <source>
        <dbReference type="ARBA" id="ARBA00022614"/>
    </source>
</evidence>
<feature type="domain" description="PH" evidence="3">
    <location>
        <begin position="123"/>
        <end position="249"/>
    </location>
</feature>
<evidence type="ECO:0000313" key="5">
    <source>
        <dbReference type="Proteomes" id="UP000242457"/>
    </source>
</evidence>
<dbReference type="InterPro" id="IPR032675">
    <property type="entry name" value="LRR_dom_sf"/>
</dbReference>
<dbReference type="PROSITE" id="PS50003">
    <property type="entry name" value="PH_DOMAIN"/>
    <property type="match status" value="1"/>
</dbReference>
<dbReference type="SUPFAM" id="SSF50729">
    <property type="entry name" value="PH domain-like"/>
    <property type="match status" value="1"/>
</dbReference>
<sequence length="618" mass="71605">MSYKRNSVEVDIYWAVECSSTWCRVFMLIEMEKNCLEQKINRYLSEKYPDCLSEIRTIEIIESSLRNSLNWSSSKLTDRNFEFLRSAAACLIEMKNLPFLSNEGGPPSGMAGKDGKVEPKSGDVVRQGFMVKRSQNKKRFTPVNYKQRWFVLTRRYLVYYDGDGEKVKRVDENKIQSFSIRYLNEYSNCKVYGMRLQELFFALYQHRIIISNNIENPIDIRDPRVPSNSLRICSSTWGRWTHSMHSILLNWKILVGGVHRTYITSFCCRSFMKFSISPNITVTDFGLKLLQMQRIGLVDTINIFELNLTSIEENTFEDVTAIKLSFSVGNNISRVKKESFKGLEMLKQLDLSNNMIPLSPYLFSELKQLRLLILKNNKLKEIPKDSFAGIPNLKELYLQRNYIQLLNKDSFSGLSSLEMLQLDNNRISNIDPESMCHVPRLEKLHLMNNTLTSIQPGSLACLHHLKFVNFAFNRLTRLSKTDFEGLINIETMNLRNNQIATIDPETFSHTKKLENLFITNNQLTTIDSRLFNGLTELNWLELNENKIGTLESGCFADLDKLSILHLEDNNLTAVDREKVGLTNSTDLIIFQGNTTRKFNKEESQVLILYWLIMMEGNL</sequence>
<dbReference type="FunFam" id="3.80.10.10:FF:000732">
    <property type="entry name" value="GD11101"/>
    <property type="match status" value="1"/>
</dbReference>
<dbReference type="SMART" id="SM00369">
    <property type="entry name" value="LRR_TYP"/>
    <property type="match status" value="10"/>
</dbReference>
<dbReference type="SUPFAM" id="SSF52058">
    <property type="entry name" value="L domain-like"/>
    <property type="match status" value="1"/>
</dbReference>
<dbReference type="Pfam" id="PF13855">
    <property type="entry name" value="LRR_8"/>
    <property type="match status" value="2"/>
</dbReference>
<reference evidence="4 5" key="1">
    <citation type="submission" date="2014-07" db="EMBL/GenBank/DDBJ databases">
        <title>Genomic and transcriptomic analysis on Apis cerana provide comprehensive insights into honey bee biology.</title>
        <authorList>
            <person name="Diao Q."/>
            <person name="Sun L."/>
            <person name="Zheng H."/>
            <person name="Zheng H."/>
            <person name="Xu S."/>
            <person name="Wang S."/>
            <person name="Zeng Z."/>
            <person name="Hu F."/>
            <person name="Su S."/>
            <person name="Wu J."/>
        </authorList>
    </citation>
    <scope>NUCLEOTIDE SEQUENCE [LARGE SCALE GENOMIC DNA]</scope>
    <source>
        <tissue evidence="4">Pupae without intestine</tissue>
    </source>
</reference>
<keyword evidence="5" id="KW-1185">Reference proteome</keyword>
<dbReference type="Pfam" id="PF00560">
    <property type="entry name" value="LRR_1"/>
    <property type="match status" value="1"/>
</dbReference>
<dbReference type="Gene3D" id="3.80.10.10">
    <property type="entry name" value="Ribonuclease Inhibitor"/>
    <property type="match status" value="2"/>
</dbReference>
<keyword evidence="1" id="KW-0433">Leucine-rich repeat</keyword>
<dbReference type="InterPro" id="IPR001849">
    <property type="entry name" value="PH_domain"/>
</dbReference>
<dbReference type="AlphaFoldDB" id="A0A2A3E8J7"/>
<proteinExistence type="predicted"/>
<dbReference type="InterPro" id="IPR001611">
    <property type="entry name" value="Leu-rich_rpt"/>
</dbReference>
<dbReference type="EMBL" id="KZ288325">
    <property type="protein sequence ID" value="PBC28045.1"/>
    <property type="molecule type" value="Genomic_DNA"/>
</dbReference>